<dbReference type="InterPro" id="IPR036397">
    <property type="entry name" value="RNaseH_sf"/>
</dbReference>
<evidence type="ECO:0000313" key="4">
    <source>
        <dbReference type="Proteomes" id="UP000283509"/>
    </source>
</evidence>
<protein>
    <recommendedName>
        <fullName evidence="2">Integrase catalytic domain-containing protein</fullName>
    </recommendedName>
</protein>
<evidence type="ECO:0000313" key="3">
    <source>
        <dbReference type="EMBL" id="ROT73707.1"/>
    </source>
</evidence>
<dbReference type="PANTHER" id="PTHR47331:SF1">
    <property type="entry name" value="GAG-LIKE PROTEIN"/>
    <property type="match status" value="1"/>
</dbReference>
<organism evidence="3 4">
    <name type="scientific">Penaeus vannamei</name>
    <name type="common">Whiteleg shrimp</name>
    <name type="synonym">Litopenaeus vannamei</name>
    <dbReference type="NCBI Taxonomy" id="6689"/>
    <lineage>
        <taxon>Eukaryota</taxon>
        <taxon>Metazoa</taxon>
        <taxon>Ecdysozoa</taxon>
        <taxon>Arthropoda</taxon>
        <taxon>Crustacea</taxon>
        <taxon>Multicrustacea</taxon>
        <taxon>Malacostraca</taxon>
        <taxon>Eumalacostraca</taxon>
        <taxon>Eucarida</taxon>
        <taxon>Decapoda</taxon>
        <taxon>Dendrobranchiata</taxon>
        <taxon>Penaeoidea</taxon>
        <taxon>Penaeidae</taxon>
        <taxon>Penaeus</taxon>
    </lineage>
</organism>
<dbReference type="SUPFAM" id="SSF53098">
    <property type="entry name" value="Ribonuclease H-like"/>
    <property type="match status" value="1"/>
</dbReference>
<dbReference type="AlphaFoldDB" id="A0A3R7N044"/>
<dbReference type="Proteomes" id="UP000283509">
    <property type="component" value="Unassembled WGS sequence"/>
</dbReference>
<keyword evidence="1" id="KW-0812">Transmembrane</keyword>
<feature type="domain" description="Integrase catalytic" evidence="2">
    <location>
        <begin position="24"/>
        <end position="211"/>
    </location>
</feature>
<feature type="transmembrane region" description="Helical" evidence="1">
    <location>
        <begin position="241"/>
        <end position="261"/>
    </location>
</feature>
<keyword evidence="1" id="KW-0472">Membrane</keyword>
<dbReference type="PANTHER" id="PTHR47331">
    <property type="entry name" value="PHD-TYPE DOMAIN-CONTAINING PROTEIN"/>
    <property type="match status" value="1"/>
</dbReference>
<sequence length="584" mass="66532">MKCRAICARPMTQEMADLPEDRIIPGQPPFTHTGTDCFGPFLVRKGRSNLKRYGIVFTCLTSRAVHIEVMDSMETDSFINALRRFTARRGPVKSIRSDNGTNLVGAEKVLRQELQLLDQTAICDTMSTRGISWCFNPPHASHFGGVWERQIRSIRRVLSGICYQQTLTDDSLHTLFCEVEAIINGRPLTRVTDDPDCLQPLTPSMLLNLKGSPGPVMNTDNKNLYARRRWKQILLSPMKNLLAILPTAAMLYVVFMSQFPVDLYSRPKLVKPPEPAAVTVETPTLTESCYTYSNFTANNICCKMKKYSGSDILKCVKELSMEQILRHRLATGTTSNSSSPNDLGRVHIALVGDSHMRDMFVAMAERVAGENVLYKFETRNISWQTVGSLFYQMRARVERFETMRVQHLDFPLRVSWYRDEELKLFAGLIKKWETGEEPKPTFVITAFGLHWMKNHPTPTGVHYKEFFVTLAPHLARLAKTAPKAYYEKQRRHPGISVESIHTYNLIAREHLQGTGVTLWDSTALSAYAHECLREQKTTPVLYTWKCHDDCHLGYLMLEQYADMVYNAVCNRFLCLGDEYCNVGG</sequence>
<proteinExistence type="predicted"/>
<evidence type="ECO:0000259" key="2">
    <source>
        <dbReference type="PROSITE" id="PS50994"/>
    </source>
</evidence>
<comment type="caution">
    <text evidence="3">The sequence shown here is derived from an EMBL/GenBank/DDBJ whole genome shotgun (WGS) entry which is preliminary data.</text>
</comment>
<name>A0A3R7N044_PENVA</name>
<reference evidence="3 4" key="2">
    <citation type="submission" date="2019-01" db="EMBL/GenBank/DDBJ databases">
        <title>The decoding of complex shrimp genome reveals the adaptation for benthos swimmer, frequently molting mechanism and breeding impact on genome.</title>
        <authorList>
            <person name="Sun Y."/>
            <person name="Gao Y."/>
            <person name="Yu Y."/>
        </authorList>
    </citation>
    <scope>NUCLEOTIDE SEQUENCE [LARGE SCALE GENOMIC DNA]</scope>
    <source>
        <tissue evidence="3">Muscle</tissue>
    </source>
</reference>
<keyword evidence="4" id="KW-1185">Reference proteome</keyword>
<reference evidence="3 4" key="1">
    <citation type="submission" date="2018-04" db="EMBL/GenBank/DDBJ databases">
        <authorList>
            <person name="Zhang X."/>
            <person name="Yuan J."/>
            <person name="Li F."/>
            <person name="Xiang J."/>
        </authorList>
    </citation>
    <scope>NUCLEOTIDE SEQUENCE [LARGE SCALE GENOMIC DNA]</scope>
    <source>
        <tissue evidence="3">Muscle</tissue>
    </source>
</reference>
<keyword evidence="1" id="KW-1133">Transmembrane helix</keyword>
<dbReference type="OrthoDB" id="6347952at2759"/>
<dbReference type="GO" id="GO:0003676">
    <property type="term" value="F:nucleic acid binding"/>
    <property type="evidence" value="ECO:0007669"/>
    <property type="project" value="InterPro"/>
</dbReference>
<dbReference type="Gene3D" id="3.30.420.10">
    <property type="entry name" value="Ribonuclease H-like superfamily/Ribonuclease H"/>
    <property type="match status" value="1"/>
</dbReference>
<evidence type="ECO:0000256" key="1">
    <source>
        <dbReference type="SAM" id="Phobius"/>
    </source>
</evidence>
<dbReference type="PROSITE" id="PS50994">
    <property type="entry name" value="INTEGRASE"/>
    <property type="match status" value="1"/>
</dbReference>
<gene>
    <name evidence="3" type="ORF">C7M84_007846</name>
</gene>
<dbReference type="GO" id="GO:0015074">
    <property type="term" value="P:DNA integration"/>
    <property type="evidence" value="ECO:0007669"/>
    <property type="project" value="InterPro"/>
</dbReference>
<dbReference type="InterPro" id="IPR001584">
    <property type="entry name" value="Integrase_cat-core"/>
</dbReference>
<dbReference type="EMBL" id="QCYY01002001">
    <property type="protein sequence ID" value="ROT73707.1"/>
    <property type="molecule type" value="Genomic_DNA"/>
</dbReference>
<dbReference type="InterPro" id="IPR012337">
    <property type="entry name" value="RNaseH-like_sf"/>
</dbReference>
<accession>A0A3R7N044</accession>